<proteinExistence type="predicted"/>
<comment type="caution">
    <text evidence="1">The sequence shown here is derived from an EMBL/GenBank/DDBJ whole genome shotgun (WGS) entry which is preliminary data.</text>
</comment>
<dbReference type="STRING" id="1049790.LEP1GSC047_1621"/>
<accession>V6HRG9</accession>
<reference evidence="1 2" key="1">
    <citation type="submission" date="2013-05" db="EMBL/GenBank/DDBJ databases">
        <authorList>
            <person name="Harkins D.M."/>
            <person name="Durkin A.S."/>
            <person name="Brinkac L.M."/>
            <person name="Haft D.H."/>
            <person name="Selengut J.D."/>
            <person name="Sanka R."/>
            <person name="DePew J."/>
            <person name="Purushe J."/>
            <person name="Hartskeerl R.A."/>
            <person name="Ahmed A."/>
            <person name="van der Linden H."/>
            <person name="Goris M.G.A."/>
            <person name="Vinetz J.M."/>
            <person name="Sutton G.G."/>
            <person name="Nierman W.C."/>
            <person name="Fouts D.E."/>
        </authorList>
    </citation>
    <scope>NUCLEOTIDE SEQUENCE [LARGE SCALE GENOMIC DNA]</scope>
    <source>
        <strain evidence="1 2">10</strain>
    </source>
</reference>
<dbReference type="AlphaFoldDB" id="V6HRG9"/>
<evidence type="ECO:0000313" key="2">
    <source>
        <dbReference type="Proteomes" id="UP000018719"/>
    </source>
</evidence>
<sequence length="47" mass="5466">MDAPAYPFFSTQLHKVTGLNLLFFQEEWSIPEVAYREESNLNPYQGS</sequence>
<organism evidence="1 2">
    <name type="scientific">Leptospira inadai serovar Lyme str. 10</name>
    <dbReference type="NCBI Taxonomy" id="1049790"/>
    <lineage>
        <taxon>Bacteria</taxon>
        <taxon>Pseudomonadati</taxon>
        <taxon>Spirochaetota</taxon>
        <taxon>Spirochaetia</taxon>
        <taxon>Leptospirales</taxon>
        <taxon>Leptospiraceae</taxon>
        <taxon>Leptospira</taxon>
    </lineage>
</organism>
<name>V6HRG9_9LEPT</name>
<dbReference type="Proteomes" id="UP000018719">
    <property type="component" value="Unassembled WGS sequence"/>
</dbReference>
<protein>
    <submittedName>
        <fullName evidence="1">Uncharacterized protein</fullName>
    </submittedName>
</protein>
<gene>
    <name evidence="1" type="ORF">LEP1GSC047_1621</name>
</gene>
<evidence type="ECO:0000313" key="1">
    <source>
        <dbReference type="EMBL" id="EQA35119.1"/>
    </source>
</evidence>
<dbReference type="EMBL" id="AHMM02000025">
    <property type="protein sequence ID" value="EQA35119.1"/>
    <property type="molecule type" value="Genomic_DNA"/>
</dbReference>